<keyword evidence="5 10" id="KW-0297">G-protein coupled receptor</keyword>
<dbReference type="Proteomes" id="UP001519460">
    <property type="component" value="Unassembled WGS sequence"/>
</dbReference>
<evidence type="ECO:0000259" key="12">
    <source>
        <dbReference type="PROSITE" id="PS50262"/>
    </source>
</evidence>
<sequence>MTSTPPPPPVISTMTYTNLNHSNTTTEATNFTDYSHRDEDMAMVEVAVSATILGLAIVGNSMVVVSLSVKRGKLSRMHLMMLHLSLADLFVAFFSVLPQMAWDITFRFQGGAFLCGAVKYLQLVTMYASSYVLLSTAIDRYVAICKPFVSQKWTSRHAHLLVFGAWAASLLFSVPQLFIFTLTEVQEGSGVYDCWARFEPEWTLQLYITWNTVSVFIVPSLTLGVLYGHITHAVWKSSKMAEKLAPRYTPQPQLGACQQQDHVANSPGSRQRHFWQRSRETDHILNNGSQHYHGDNRHGATGCGMTENRSLHENQDTSPSALETSPSTGGIRRACSTPHETGSSRQFSMPSPKSSSRSKRVSFSPQPANTTRRQHGRADVGISRAKIKTVKLTVTVIICYLVCWTPFFLAQLWAAYDENAPFETTFFTIVLLLANLNSCTNPWIYMAFSDTICKGLNTLITSLCRPGAKSFCPCVQGNGVRNRTEYEPASQSCRNQSVITSDTCCRISTV</sequence>
<gene>
    <name evidence="13" type="ORF">BaRGS_00007331</name>
</gene>
<accession>A0ABD0LPZ7</accession>
<evidence type="ECO:0000256" key="10">
    <source>
        <dbReference type="RuleBase" id="RU046427"/>
    </source>
</evidence>
<evidence type="ECO:0000256" key="4">
    <source>
        <dbReference type="ARBA" id="ARBA00022989"/>
    </source>
</evidence>
<dbReference type="GO" id="GO:0005886">
    <property type="term" value="C:plasma membrane"/>
    <property type="evidence" value="ECO:0007669"/>
    <property type="project" value="UniProtKB-SubCell"/>
</dbReference>
<evidence type="ECO:0000256" key="11">
    <source>
        <dbReference type="SAM" id="MobiDB-lite"/>
    </source>
</evidence>
<feature type="domain" description="G-protein coupled receptors family 1 profile" evidence="12">
    <location>
        <begin position="59"/>
        <end position="445"/>
    </location>
</feature>
<evidence type="ECO:0000256" key="7">
    <source>
        <dbReference type="ARBA" id="ARBA00023170"/>
    </source>
</evidence>
<dbReference type="PRINTS" id="PR00237">
    <property type="entry name" value="GPCRRHODOPSN"/>
</dbReference>
<feature type="transmembrane region" description="Helical" evidence="10">
    <location>
        <begin position="207"/>
        <end position="230"/>
    </location>
</feature>
<protein>
    <recommendedName>
        <fullName evidence="12">G-protein coupled receptors family 1 profile domain-containing protein</fullName>
    </recommendedName>
</protein>
<dbReference type="SUPFAM" id="SSF81321">
    <property type="entry name" value="Family A G protein-coupled receptor-like"/>
    <property type="match status" value="1"/>
</dbReference>
<feature type="transmembrane region" description="Helical" evidence="10">
    <location>
        <begin position="392"/>
        <end position="414"/>
    </location>
</feature>
<dbReference type="CDD" id="cd15196">
    <property type="entry name" value="7tmA_Vasopressin_Oxytocin"/>
    <property type="match status" value="1"/>
</dbReference>
<comment type="caution">
    <text evidence="13">The sequence shown here is derived from an EMBL/GenBank/DDBJ whole genome shotgun (WGS) entry which is preliminary data.</text>
</comment>
<dbReference type="PROSITE" id="PS50262">
    <property type="entry name" value="G_PROTEIN_RECEP_F1_2"/>
    <property type="match status" value="1"/>
</dbReference>
<keyword evidence="8 10" id="KW-0325">Glycoprotein</keyword>
<proteinExistence type="inferred from homology"/>
<dbReference type="PRINTS" id="PR00896">
    <property type="entry name" value="VASOPRESSINR"/>
</dbReference>
<keyword evidence="7 10" id="KW-0675">Receptor</keyword>
<evidence type="ECO:0000313" key="14">
    <source>
        <dbReference type="Proteomes" id="UP001519460"/>
    </source>
</evidence>
<feature type="compositionally biased region" description="Polar residues" evidence="11">
    <location>
        <begin position="316"/>
        <end position="328"/>
    </location>
</feature>
<keyword evidence="6 10" id="KW-0472">Membrane</keyword>
<dbReference type="GO" id="GO:0004930">
    <property type="term" value="F:G protein-coupled receptor activity"/>
    <property type="evidence" value="ECO:0007669"/>
    <property type="project" value="UniProtKB-KW"/>
</dbReference>
<feature type="compositionally biased region" description="Low complexity" evidence="11">
    <location>
        <begin position="343"/>
        <end position="366"/>
    </location>
</feature>
<dbReference type="InterPro" id="IPR000276">
    <property type="entry name" value="GPCR_Rhodpsn"/>
</dbReference>
<keyword evidence="4 10" id="KW-1133">Transmembrane helix</keyword>
<feature type="region of interest" description="Disordered" evidence="11">
    <location>
        <begin position="285"/>
        <end position="377"/>
    </location>
</feature>
<reference evidence="13 14" key="1">
    <citation type="journal article" date="2023" name="Sci. Data">
        <title>Genome assembly of the Korean intertidal mud-creeper Batillaria attramentaria.</title>
        <authorList>
            <person name="Patra A.K."/>
            <person name="Ho P.T."/>
            <person name="Jun S."/>
            <person name="Lee S.J."/>
            <person name="Kim Y."/>
            <person name="Won Y.J."/>
        </authorList>
    </citation>
    <scope>NUCLEOTIDE SEQUENCE [LARGE SCALE GENOMIC DNA]</scope>
    <source>
        <strain evidence="13">Wonlab-2016</strain>
    </source>
</reference>
<evidence type="ECO:0000256" key="2">
    <source>
        <dbReference type="ARBA" id="ARBA00022475"/>
    </source>
</evidence>
<comment type="subcellular location">
    <subcellularLocation>
        <location evidence="1 10">Cell membrane</location>
        <topology evidence="1 10">Multi-pass membrane protein</topology>
    </subcellularLocation>
</comment>
<evidence type="ECO:0000256" key="8">
    <source>
        <dbReference type="ARBA" id="ARBA00023180"/>
    </source>
</evidence>
<evidence type="ECO:0000313" key="13">
    <source>
        <dbReference type="EMBL" id="KAK7501527.1"/>
    </source>
</evidence>
<dbReference type="InterPro" id="IPR001817">
    <property type="entry name" value="Vasoprsn_rcpt"/>
</dbReference>
<feature type="transmembrane region" description="Helical" evidence="10">
    <location>
        <begin position="120"/>
        <end position="138"/>
    </location>
</feature>
<keyword evidence="9 10" id="KW-0807">Transducer</keyword>
<feature type="transmembrane region" description="Helical" evidence="10">
    <location>
        <begin position="426"/>
        <end position="448"/>
    </location>
</feature>
<dbReference type="AlphaFoldDB" id="A0ABD0LPZ7"/>
<feature type="transmembrane region" description="Helical" evidence="10">
    <location>
        <begin position="46"/>
        <end position="67"/>
    </location>
</feature>
<dbReference type="EMBL" id="JACVVK020000031">
    <property type="protein sequence ID" value="KAK7501527.1"/>
    <property type="molecule type" value="Genomic_DNA"/>
</dbReference>
<dbReference type="Gene3D" id="1.20.1070.10">
    <property type="entry name" value="Rhodopsin 7-helix transmembrane proteins"/>
    <property type="match status" value="2"/>
</dbReference>
<dbReference type="InterPro" id="IPR017452">
    <property type="entry name" value="GPCR_Rhodpsn_7TM"/>
</dbReference>
<dbReference type="PROSITE" id="PS00237">
    <property type="entry name" value="G_PROTEIN_RECEP_F1_1"/>
    <property type="match status" value="1"/>
</dbReference>
<keyword evidence="2" id="KW-1003">Cell membrane</keyword>
<feature type="transmembrane region" description="Helical" evidence="10">
    <location>
        <begin position="158"/>
        <end position="179"/>
    </location>
</feature>
<keyword evidence="3 10" id="KW-0812">Transmembrane</keyword>
<evidence type="ECO:0000256" key="6">
    <source>
        <dbReference type="ARBA" id="ARBA00023136"/>
    </source>
</evidence>
<dbReference type="Pfam" id="PF00001">
    <property type="entry name" value="7tm_1"/>
    <property type="match status" value="1"/>
</dbReference>
<name>A0ABD0LPZ7_9CAEN</name>
<organism evidence="13 14">
    <name type="scientific">Batillaria attramentaria</name>
    <dbReference type="NCBI Taxonomy" id="370345"/>
    <lineage>
        <taxon>Eukaryota</taxon>
        <taxon>Metazoa</taxon>
        <taxon>Spiralia</taxon>
        <taxon>Lophotrochozoa</taxon>
        <taxon>Mollusca</taxon>
        <taxon>Gastropoda</taxon>
        <taxon>Caenogastropoda</taxon>
        <taxon>Sorbeoconcha</taxon>
        <taxon>Cerithioidea</taxon>
        <taxon>Batillariidae</taxon>
        <taxon>Batillaria</taxon>
    </lineage>
</organism>
<comment type="similarity">
    <text evidence="10">Belongs to the G-protein coupled receptor 1 family. Vasopressin/oxytocin receptor subfamily.</text>
</comment>
<keyword evidence="14" id="KW-1185">Reference proteome</keyword>
<dbReference type="PANTHER" id="PTHR24241">
    <property type="entry name" value="NEUROPEPTIDE RECEPTOR-RELATED G-PROTEIN COUPLED RECEPTOR"/>
    <property type="match status" value="1"/>
</dbReference>
<feature type="transmembrane region" description="Helical" evidence="10">
    <location>
        <begin position="79"/>
        <end position="100"/>
    </location>
</feature>
<evidence type="ECO:0000256" key="3">
    <source>
        <dbReference type="ARBA" id="ARBA00022692"/>
    </source>
</evidence>
<evidence type="ECO:0000256" key="1">
    <source>
        <dbReference type="ARBA" id="ARBA00004651"/>
    </source>
</evidence>
<dbReference type="PANTHER" id="PTHR24241:SF161">
    <property type="entry name" value="G-PROTEIN COUPLED RECEPTORS FAMILY 1 PROFILE DOMAIN-CONTAINING PROTEIN"/>
    <property type="match status" value="1"/>
</dbReference>
<evidence type="ECO:0000256" key="9">
    <source>
        <dbReference type="ARBA" id="ARBA00023224"/>
    </source>
</evidence>
<evidence type="ECO:0000256" key="5">
    <source>
        <dbReference type="ARBA" id="ARBA00023040"/>
    </source>
</evidence>